<dbReference type="FunFam" id="1.10.3730.10:FF:000001">
    <property type="entry name" value="Pyrroline-5-carboxylate reductase"/>
    <property type="match status" value="1"/>
</dbReference>
<dbReference type="PIRSF" id="PIRSF000193">
    <property type="entry name" value="Pyrrol-5-carb_rd"/>
    <property type="match status" value="1"/>
</dbReference>
<sequence>MEKRIGFIGCGNIAEAIIKGLLNAGYVSKMITATNKEKTERLKYIKETYGVQVSRDKKEVVDNSDLIILAVKPKDVVDALRDIQIGDRILISVAAGITTEYLGGMFKDNVRVIRAMPNTSSMVGESVTAICRGRFASDDDLNCAYEVFSSIGEVAILDEEYFDIVTGLSGSGPAYIYYMMEALVEAGIKSGLDAGVAQELARQTIFGAAVMLKKTGEDPSRLRLNVTSPGGTTMAGIMALESRGFKEIIYNAVYEASRRSKEMRESIGA</sequence>
<evidence type="ECO:0000256" key="1">
    <source>
        <dbReference type="ARBA" id="ARBA00004496"/>
    </source>
</evidence>
<dbReference type="InterPro" id="IPR053790">
    <property type="entry name" value="P5CR-like_CS"/>
</dbReference>
<dbReference type="PROSITE" id="PS00521">
    <property type="entry name" value="P5CR"/>
    <property type="match status" value="1"/>
</dbReference>
<keyword evidence="16" id="KW-1185">Reference proteome</keyword>
<dbReference type="UniPathway" id="UPA00098">
    <property type="reaction ID" value="UER00361"/>
</dbReference>
<feature type="domain" description="Pyrroline-5-carboxylate reductase dimerisation" evidence="14">
    <location>
        <begin position="159"/>
        <end position="263"/>
    </location>
</feature>
<keyword evidence="3 9" id="KW-0963">Cytoplasm</keyword>
<dbReference type="Proteomes" id="UP000322976">
    <property type="component" value="Unassembled WGS sequence"/>
</dbReference>
<dbReference type="InterPro" id="IPR000304">
    <property type="entry name" value="Pyrroline-COOH_reductase"/>
</dbReference>
<evidence type="ECO:0000256" key="5">
    <source>
        <dbReference type="ARBA" id="ARBA00022650"/>
    </source>
</evidence>
<dbReference type="Gene3D" id="3.40.50.720">
    <property type="entry name" value="NAD(P)-binding Rossmann-like Domain"/>
    <property type="match status" value="1"/>
</dbReference>
<proteinExistence type="inferred from homology"/>
<evidence type="ECO:0000256" key="10">
    <source>
        <dbReference type="NCBIfam" id="TIGR00112"/>
    </source>
</evidence>
<organism evidence="15 16">
    <name type="scientific">Calorimonas adulescens</name>
    <dbReference type="NCBI Taxonomy" id="2606906"/>
    <lineage>
        <taxon>Bacteria</taxon>
        <taxon>Bacillati</taxon>
        <taxon>Bacillota</taxon>
        <taxon>Clostridia</taxon>
        <taxon>Thermoanaerobacterales</taxon>
        <taxon>Thermoanaerobacteraceae</taxon>
        <taxon>Calorimonas</taxon>
    </lineage>
</organism>
<evidence type="ECO:0000256" key="12">
    <source>
        <dbReference type="RuleBase" id="RU003903"/>
    </source>
</evidence>
<accession>A0A5D8Q946</accession>
<evidence type="ECO:0000256" key="6">
    <source>
        <dbReference type="ARBA" id="ARBA00022857"/>
    </source>
</evidence>
<evidence type="ECO:0000256" key="2">
    <source>
        <dbReference type="ARBA" id="ARBA00005525"/>
    </source>
</evidence>
<protein>
    <recommendedName>
        <fullName evidence="9 10">Pyrroline-5-carboxylate reductase</fullName>
        <shortName evidence="9">P5C reductase</shortName>
        <shortName evidence="9">P5CR</shortName>
        <ecNumber evidence="9 10">1.5.1.2</ecNumber>
    </recommendedName>
    <alternativeName>
        <fullName evidence="9">PCA reductase</fullName>
    </alternativeName>
</protein>
<comment type="catalytic activity">
    <reaction evidence="9">
        <text>L-proline + NAD(+) = (S)-1-pyrroline-5-carboxylate + NADH + 2 H(+)</text>
        <dbReference type="Rhea" id="RHEA:14105"/>
        <dbReference type="ChEBI" id="CHEBI:15378"/>
        <dbReference type="ChEBI" id="CHEBI:17388"/>
        <dbReference type="ChEBI" id="CHEBI:57540"/>
        <dbReference type="ChEBI" id="CHEBI:57945"/>
        <dbReference type="ChEBI" id="CHEBI:60039"/>
        <dbReference type="EC" id="1.5.1.2"/>
    </reaction>
</comment>
<dbReference type="HAMAP" id="MF_01925">
    <property type="entry name" value="P5C_reductase"/>
    <property type="match status" value="1"/>
</dbReference>
<dbReference type="InterPro" id="IPR029036">
    <property type="entry name" value="P5CR_dimer"/>
</dbReference>
<comment type="similarity">
    <text evidence="2 9 12">Belongs to the pyrroline-5-carboxylate reductase family.</text>
</comment>
<comment type="catalytic activity">
    <reaction evidence="9 12">
        <text>L-proline + NADP(+) = (S)-1-pyrroline-5-carboxylate + NADPH + 2 H(+)</text>
        <dbReference type="Rhea" id="RHEA:14109"/>
        <dbReference type="ChEBI" id="CHEBI:15378"/>
        <dbReference type="ChEBI" id="CHEBI:17388"/>
        <dbReference type="ChEBI" id="CHEBI:57783"/>
        <dbReference type="ChEBI" id="CHEBI:58349"/>
        <dbReference type="ChEBI" id="CHEBI:60039"/>
        <dbReference type="EC" id="1.5.1.2"/>
    </reaction>
</comment>
<evidence type="ECO:0000256" key="7">
    <source>
        <dbReference type="ARBA" id="ARBA00023002"/>
    </source>
</evidence>
<evidence type="ECO:0000313" key="16">
    <source>
        <dbReference type="Proteomes" id="UP000322976"/>
    </source>
</evidence>
<dbReference type="PANTHER" id="PTHR11645">
    <property type="entry name" value="PYRROLINE-5-CARBOXYLATE REDUCTASE"/>
    <property type="match status" value="1"/>
</dbReference>
<dbReference type="Gene3D" id="1.10.3730.10">
    <property type="entry name" value="ProC C-terminal domain-like"/>
    <property type="match status" value="1"/>
</dbReference>
<name>A0A5D8Q946_9THEO</name>
<evidence type="ECO:0000256" key="4">
    <source>
        <dbReference type="ARBA" id="ARBA00022605"/>
    </source>
</evidence>
<dbReference type="SUPFAM" id="SSF48179">
    <property type="entry name" value="6-phosphogluconate dehydrogenase C-terminal domain-like"/>
    <property type="match status" value="1"/>
</dbReference>
<gene>
    <name evidence="9 15" type="primary">proC</name>
    <name evidence="15" type="ORF">FWJ32_12385</name>
</gene>
<evidence type="ECO:0000313" key="15">
    <source>
        <dbReference type="EMBL" id="TZE80704.1"/>
    </source>
</evidence>
<dbReference type="Pfam" id="PF14748">
    <property type="entry name" value="P5CR_dimer"/>
    <property type="match status" value="1"/>
</dbReference>
<feature type="binding site" evidence="11">
    <location>
        <begin position="70"/>
        <end position="73"/>
    </location>
    <ligand>
        <name>NADP(+)</name>
        <dbReference type="ChEBI" id="CHEBI:58349"/>
    </ligand>
</feature>
<evidence type="ECO:0000256" key="11">
    <source>
        <dbReference type="PIRSR" id="PIRSR000193-1"/>
    </source>
</evidence>
<dbReference type="SUPFAM" id="SSF51735">
    <property type="entry name" value="NAD(P)-binding Rossmann-fold domains"/>
    <property type="match status" value="1"/>
</dbReference>
<keyword evidence="7 9" id="KW-0560">Oxidoreductase</keyword>
<evidence type="ECO:0000256" key="9">
    <source>
        <dbReference type="HAMAP-Rule" id="MF_01925"/>
    </source>
</evidence>
<reference evidence="15 16" key="1">
    <citation type="submission" date="2019-08" db="EMBL/GenBank/DDBJ databases">
        <title>Calorimonas adulescens gen. nov., sp. nov., an anaerobic thermophilic bacterium from Sakhalin hot spring.</title>
        <authorList>
            <person name="Khomyakova M.A."/>
            <person name="Merkel A.Y."/>
            <person name="Novikov A."/>
            <person name="Bonch-Osmolovskaya E.A."/>
            <person name="Slobodkin A.I."/>
        </authorList>
    </citation>
    <scope>NUCLEOTIDE SEQUENCE [LARGE SCALE GENOMIC DNA]</scope>
    <source>
        <strain evidence="15 16">A05MB</strain>
    </source>
</reference>
<keyword evidence="4 9" id="KW-0028">Amino-acid biosynthesis</keyword>
<comment type="function">
    <text evidence="8 9">Catalyzes the reduction of 1-pyrroline-5-carboxylate (PCA) to L-proline.</text>
</comment>
<dbReference type="RefSeq" id="WP_149546280.1">
    <property type="nucleotide sequence ID" value="NZ_VTPS01000026.1"/>
</dbReference>
<dbReference type="EC" id="1.5.1.2" evidence="9 10"/>
<feature type="domain" description="Pyrroline-5-carboxylate reductase catalytic N-terminal" evidence="13">
    <location>
        <begin position="4"/>
        <end position="96"/>
    </location>
</feature>
<dbReference type="InterPro" id="IPR028939">
    <property type="entry name" value="P5C_Rdtase_cat_N"/>
</dbReference>
<dbReference type="Pfam" id="PF03807">
    <property type="entry name" value="F420_oxidored"/>
    <property type="match status" value="1"/>
</dbReference>
<dbReference type="NCBIfam" id="TIGR00112">
    <property type="entry name" value="proC"/>
    <property type="match status" value="1"/>
</dbReference>
<evidence type="ECO:0000256" key="8">
    <source>
        <dbReference type="ARBA" id="ARBA00058118"/>
    </source>
</evidence>
<keyword evidence="5 9" id="KW-0641">Proline biosynthesis</keyword>
<comment type="pathway">
    <text evidence="9 12">Amino-acid biosynthesis; L-proline biosynthesis; L-proline from L-glutamate 5-semialdehyde: step 1/1.</text>
</comment>
<dbReference type="GO" id="GO:0004735">
    <property type="term" value="F:pyrroline-5-carboxylate reductase activity"/>
    <property type="evidence" value="ECO:0007669"/>
    <property type="project" value="UniProtKB-UniRule"/>
</dbReference>
<evidence type="ECO:0000259" key="14">
    <source>
        <dbReference type="Pfam" id="PF14748"/>
    </source>
</evidence>
<dbReference type="AlphaFoldDB" id="A0A5D8Q946"/>
<dbReference type="InterPro" id="IPR008927">
    <property type="entry name" value="6-PGluconate_DH-like_C_sf"/>
</dbReference>
<evidence type="ECO:0000259" key="13">
    <source>
        <dbReference type="Pfam" id="PF03807"/>
    </source>
</evidence>
<comment type="caution">
    <text evidence="15">The sequence shown here is derived from an EMBL/GenBank/DDBJ whole genome shotgun (WGS) entry which is preliminary data.</text>
</comment>
<dbReference type="GO" id="GO:0055129">
    <property type="term" value="P:L-proline biosynthetic process"/>
    <property type="evidence" value="ECO:0007669"/>
    <property type="project" value="UniProtKB-UniRule"/>
</dbReference>
<comment type="subcellular location">
    <subcellularLocation>
        <location evidence="1 9">Cytoplasm</location>
    </subcellularLocation>
</comment>
<dbReference type="InterPro" id="IPR036291">
    <property type="entry name" value="NAD(P)-bd_dom_sf"/>
</dbReference>
<dbReference type="FunFam" id="3.40.50.720:FF:000190">
    <property type="entry name" value="Pyrroline-5-carboxylate reductase"/>
    <property type="match status" value="1"/>
</dbReference>
<evidence type="ECO:0000256" key="3">
    <source>
        <dbReference type="ARBA" id="ARBA00022490"/>
    </source>
</evidence>
<dbReference type="PANTHER" id="PTHR11645:SF49">
    <property type="entry name" value="PYRROLINE-5-CARBOXYLATE REDUCTASE 1"/>
    <property type="match status" value="1"/>
</dbReference>
<keyword evidence="6 9" id="KW-0521">NADP</keyword>
<dbReference type="EMBL" id="VTPS01000026">
    <property type="protein sequence ID" value="TZE80704.1"/>
    <property type="molecule type" value="Genomic_DNA"/>
</dbReference>
<dbReference type="GO" id="GO:0005737">
    <property type="term" value="C:cytoplasm"/>
    <property type="evidence" value="ECO:0007669"/>
    <property type="project" value="UniProtKB-SubCell"/>
</dbReference>